<comment type="cofactor">
    <cofactor evidence="14 15">
        <name>Mn(2+)</name>
        <dbReference type="ChEBI" id="CHEBI:29035"/>
    </cofactor>
    <cofactor evidence="14 15">
        <name>Mg(2+)</name>
        <dbReference type="ChEBI" id="CHEBI:18420"/>
    </cofactor>
    <text evidence="14 15">Manganese or magnesium. Binds 1 divalent metal ion per monomer in the absence of substrate. May bind a second metal ion after substrate binding.</text>
</comment>
<dbReference type="GO" id="GO:0005737">
    <property type="term" value="C:cytoplasm"/>
    <property type="evidence" value="ECO:0007669"/>
    <property type="project" value="UniProtKB-SubCell"/>
</dbReference>
<dbReference type="CDD" id="cd07182">
    <property type="entry name" value="RNase_HII_bacteria_HII_like"/>
    <property type="match status" value="1"/>
</dbReference>
<dbReference type="EMBL" id="DSTU01000004">
    <property type="protein sequence ID" value="HFJ53667.1"/>
    <property type="molecule type" value="Genomic_DNA"/>
</dbReference>
<evidence type="ECO:0000256" key="3">
    <source>
        <dbReference type="ARBA" id="ARBA00004065"/>
    </source>
</evidence>
<dbReference type="AlphaFoldDB" id="A0A7C1WIR6"/>
<keyword evidence="9 14" id="KW-0540">Nuclease</keyword>
<dbReference type="InterPro" id="IPR024567">
    <property type="entry name" value="RNase_HII/HIII_dom"/>
</dbReference>
<evidence type="ECO:0000256" key="12">
    <source>
        <dbReference type="ARBA" id="ARBA00022801"/>
    </source>
</evidence>
<accession>A0A7C1WIR6</accession>
<dbReference type="EMBL" id="DSLG01000008">
    <property type="protein sequence ID" value="HEA87829.1"/>
    <property type="molecule type" value="Genomic_DNA"/>
</dbReference>
<dbReference type="PANTHER" id="PTHR10954:SF18">
    <property type="entry name" value="RIBONUCLEASE HII"/>
    <property type="match status" value="1"/>
</dbReference>
<sequence>MRNLDRRLAKFSALVCGVDEVGRGAIAGPVVAAAVVLPRGTSIRGVDDSKKLTPRQRELLVPLIRAKALAIGIGAVSHQMIERTDIARATFQAMRLAVARALKRLAPECRNQVLVLADGWEIPGLELPCIGVVNGDARSAVIASASVIAKVYRDSLMCRYDVRYPGYGFARHKGYGTPFHIAALQRLGAAPVHRRSFEPVRSLVNPDSGRPQFLREKFETPGF</sequence>
<evidence type="ECO:0000256" key="5">
    <source>
        <dbReference type="ARBA" id="ARBA00007383"/>
    </source>
</evidence>
<evidence type="ECO:0000256" key="8">
    <source>
        <dbReference type="ARBA" id="ARBA00022490"/>
    </source>
</evidence>
<evidence type="ECO:0000256" key="11">
    <source>
        <dbReference type="ARBA" id="ARBA00022759"/>
    </source>
</evidence>
<feature type="binding site" evidence="14 15">
    <location>
        <position position="19"/>
    </location>
    <ligand>
        <name>a divalent metal cation</name>
        <dbReference type="ChEBI" id="CHEBI:60240"/>
    </ligand>
</feature>
<dbReference type="InterPro" id="IPR012337">
    <property type="entry name" value="RNaseH-like_sf"/>
</dbReference>
<evidence type="ECO:0000256" key="2">
    <source>
        <dbReference type="ARBA" id="ARBA00001946"/>
    </source>
</evidence>
<gene>
    <name evidence="14" type="primary">rnhB</name>
    <name evidence="19" type="ORF">ENP62_03440</name>
    <name evidence="18" type="ORF">ENP94_07490</name>
    <name evidence="20" type="ORF">ENS16_03135</name>
</gene>
<dbReference type="Gene3D" id="3.30.420.10">
    <property type="entry name" value="Ribonuclease H-like superfamily/Ribonuclease H"/>
    <property type="match status" value="1"/>
</dbReference>
<reference evidence="19" key="1">
    <citation type="journal article" date="2020" name="mSystems">
        <title>Genome- and Community-Level Interaction Insights into Carbon Utilization and Element Cycling Functions of Hydrothermarchaeota in Hydrothermal Sediment.</title>
        <authorList>
            <person name="Zhou Z."/>
            <person name="Liu Y."/>
            <person name="Xu W."/>
            <person name="Pan J."/>
            <person name="Luo Z.H."/>
            <person name="Li M."/>
        </authorList>
    </citation>
    <scope>NUCLEOTIDE SEQUENCE [LARGE SCALE GENOMIC DNA]</scope>
    <source>
        <strain evidence="19">SpSt-236</strain>
        <strain evidence="18">SpSt-265</strain>
        <strain evidence="20">SpSt-465</strain>
    </source>
</reference>
<evidence type="ECO:0000256" key="10">
    <source>
        <dbReference type="ARBA" id="ARBA00022723"/>
    </source>
</evidence>
<dbReference type="SUPFAM" id="SSF53098">
    <property type="entry name" value="Ribonuclease H-like"/>
    <property type="match status" value="1"/>
</dbReference>
<comment type="similarity">
    <text evidence="5 14 16">Belongs to the RNase HII family.</text>
</comment>
<dbReference type="GO" id="GO:0006298">
    <property type="term" value="P:mismatch repair"/>
    <property type="evidence" value="ECO:0007669"/>
    <property type="project" value="TreeGrafter"/>
</dbReference>
<keyword evidence="13 14" id="KW-0464">Manganese</keyword>
<dbReference type="Pfam" id="PF01351">
    <property type="entry name" value="RNase_HII"/>
    <property type="match status" value="1"/>
</dbReference>
<evidence type="ECO:0000256" key="16">
    <source>
        <dbReference type="RuleBase" id="RU003515"/>
    </source>
</evidence>
<evidence type="ECO:0000256" key="6">
    <source>
        <dbReference type="ARBA" id="ARBA00012180"/>
    </source>
</evidence>
<comment type="caution">
    <text evidence="19">The sequence shown here is derived from an EMBL/GenBank/DDBJ whole genome shotgun (WGS) entry which is preliminary data.</text>
</comment>
<dbReference type="InterPro" id="IPR001352">
    <property type="entry name" value="RNase_HII/HIII"/>
</dbReference>
<comment type="cofactor">
    <cofactor evidence="2">
        <name>Mg(2+)</name>
        <dbReference type="ChEBI" id="CHEBI:18420"/>
    </cofactor>
</comment>
<evidence type="ECO:0000256" key="14">
    <source>
        <dbReference type="HAMAP-Rule" id="MF_00052"/>
    </source>
</evidence>
<comment type="subcellular location">
    <subcellularLocation>
        <location evidence="4 14">Cytoplasm</location>
    </subcellularLocation>
</comment>
<keyword evidence="11 14" id="KW-0255">Endonuclease</keyword>
<protein>
    <recommendedName>
        <fullName evidence="7 14">Ribonuclease HII</fullName>
        <shortName evidence="14">RNase HII</shortName>
        <ecNumber evidence="6 14">3.1.26.4</ecNumber>
    </recommendedName>
</protein>
<comment type="catalytic activity">
    <reaction evidence="1 14 15 16">
        <text>Endonucleolytic cleavage to 5'-phosphomonoester.</text>
        <dbReference type="EC" id="3.1.26.4"/>
    </reaction>
</comment>
<dbReference type="GO" id="GO:0043137">
    <property type="term" value="P:DNA replication, removal of RNA primer"/>
    <property type="evidence" value="ECO:0007669"/>
    <property type="project" value="TreeGrafter"/>
</dbReference>
<evidence type="ECO:0000313" key="20">
    <source>
        <dbReference type="EMBL" id="HFJ53667.1"/>
    </source>
</evidence>
<dbReference type="HAMAP" id="MF_00052_B">
    <property type="entry name" value="RNase_HII_B"/>
    <property type="match status" value="1"/>
</dbReference>
<evidence type="ECO:0000313" key="18">
    <source>
        <dbReference type="EMBL" id="HEA87829.1"/>
    </source>
</evidence>
<proteinExistence type="inferred from homology"/>
<dbReference type="GO" id="GO:0004523">
    <property type="term" value="F:RNA-DNA hybrid ribonuclease activity"/>
    <property type="evidence" value="ECO:0007669"/>
    <property type="project" value="UniProtKB-UniRule"/>
</dbReference>
<dbReference type="GO" id="GO:0032299">
    <property type="term" value="C:ribonuclease H2 complex"/>
    <property type="evidence" value="ECO:0007669"/>
    <property type="project" value="TreeGrafter"/>
</dbReference>
<dbReference type="PANTHER" id="PTHR10954">
    <property type="entry name" value="RIBONUCLEASE H2 SUBUNIT A"/>
    <property type="match status" value="1"/>
</dbReference>
<dbReference type="PROSITE" id="PS51975">
    <property type="entry name" value="RNASE_H_2"/>
    <property type="match status" value="1"/>
</dbReference>
<organism evidence="19">
    <name type="scientific">candidate division WOR-3 bacterium</name>
    <dbReference type="NCBI Taxonomy" id="2052148"/>
    <lineage>
        <taxon>Bacteria</taxon>
        <taxon>Bacteria division WOR-3</taxon>
    </lineage>
</organism>
<comment type="function">
    <text evidence="3 14 16">Endonuclease that specifically degrades the RNA of RNA-DNA hybrids.</text>
</comment>
<keyword evidence="8 14" id="KW-0963">Cytoplasm</keyword>
<evidence type="ECO:0000256" key="13">
    <source>
        <dbReference type="ARBA" id="ARBA00023211"/>
    </source>
</evidence>
<evidence type="ECO:0000256" key="1">
    <source>
        <dbReference type="ARBA" id="ARBA00000077"/>
    </source>
</evidence>
<feature type="binding site" evidence="14 15">
    <location>
        <position position="20"/>
    </location>
    <ligand>
        <name>a divalent metal cation</name>
        <dbReference type="ChEBI" id="CHEBI:60240"/>
    </ligand>
</feature>
<evidence type="ECO:0000256" key="7">
    <source>
        <dbReference type="ARBA" id="ARBA00019179"/>
    </source>
</evidence>
<evidence type="ECO:0000256" key="15">
    <source>
        <dbReference type="PROSITE-ProRule" id="PRU01319"/>
    </source>
</evidence>
<name>A0A7C1WIR6_UNCW3</name>
<evidence type="ECO:0000256" key="4">
    <source>
        <dbReference type="ARBA" id="ARBA00004496"/>
    </source>
</evidence>
<keyword evidence="10 14" id="KW-0479">Metal-binding</keyword>
<dbReference type="EC" id="3.1.26.4" evidence="6 14"/>
<evidence type="ECO:0000259" key="17">
    <source>
        <dbReference type="PROSITE" id="PS51975"/>
    </source>
</evidence>
<evidence type="ECO:0000313" key="19">
    <source>
        <dbReference type="EMBL" id="HEE18587.1"/>
    </source>
</evidence>
<feature type="binding site" evidence="14 15">
    <location>
        <position position="118"/>
    </location>
    <ligand>
        <name>a divalent metal cation</name>
        <dbReference type="ChEBI" id="CHEBI:60240"/>
    </ligand>
</feature>
<dbReference type="EMBL" id="DSKA01000248">
    <property type="protein sequence ID" value="HEE18587.1"/>
    <property type="molecule type" value="Genomic_DNA"/>
</dbReference>
<dbReference type="InterPro" id="IPR036397">
    <property type="entry name" value="RNaseH_sf"/>
</dbReference>
<dbReference type="NCBIfam" id="NF000595">
    <property type="entry name" value="PRK00015.1-3"/>
    <property type="match status" value="1"/>
</dbReference>
<keyword evidence="12 14" id="KW-0378">Hydrolase</keyword>
<evidence type="ECO:0000256" key="9">
    <source>
        <dbReference type="ARBA" id="ARBA00022722"/>
    </source>
</evidence>
<feature type="domain" description="RNase H type-2" evidence="17">
    <location>
        <begin position="13"/>
        <end position="209"/>
    </location>
</feature>
<dbReference type="GO" id="GO:0030145">
    <property type="term" value="F:manganese ion binding"/>
    <property type="evidence" value="ECO:0007669"/>
    <property type="project" value="UniProtKB-UniRule"/>
</dbReference>
<dbReference type="InterPro" id="IPR022898">
    <property type="entry name" value="RNase_HII"/>
</dbReference>
<dbReference type="GO" id="GO:0003723">
    <property type="term" value="F:RNA binding"/>
    <property type="evidence" value="ECO:0007669"/>
    <property type="project" value="UniProtKB-UniRule"/>
</dbReference>